<evidence type="ECO:0000313" key="6">
    <source>
        <dbReference type="Proteomes" id="UP000634229"/>
    </source>
</evidence>
<evidence type="ECO:0000313" key="5">
    <source>
        <dbReference type="EMBL" id="MBL1100998.1"/>
    </source>
</evidence>
<comment type="caution">
    <text evidence="5">The sequence shown here is derived from an EMBL/GenBank/DDBJ whole genome shotgun (WGS) entry which is preliminary data.</text>
</comment>
<sequence>MQPDSFASTSAAKPDSLEGIRRQLVDCAAEVFFRNGFKRGTTKQIADLAGVSQSLVSHYFKKGALMGEIARQVSSDFTRSLEEALAGDYAPEEQLARIMRSFMESMEINRKPFAVYWKEFRSIPEAEAEQAQALEKNYVARVSRVVATAQQQGILPPDHDPALLTEGILGMLSWSHWWYRPGLHTPQQVAAAFRDLIGCGIAERQPAESITHPLVRHSETKQQEDTFDPPGLQLAAIIQSFIRSMDVNQRPFAVYWKEFRSIPSDDAEAARARERAYVARVVGVVESAQDQGVLPPQHSPYLLAEGILGMLSWTHWWYQRDQYNYSPDQVIAAFCSLVGLADHYPAAAHSAQLRSGEQDPPQSQNPDDVQNDLTGLLEWVEERYRPVQQTATDVAATVADLVSPDSPRRWYPGIAAREWKGRRRSILDTAARVFFARGYEAGTTKEIADREGVAQPLVSQYFKKHEMMGEIAQRISIEFTISLDEALGSVRHQLSVLVYTLANSRALCDASHAEAGGQAGIQRQVLLTRMRGIIAAAREEGILPSRHDARSQAEGIMAIISYLHSMDRQDQRTADEIASTVCTLIQLDYA</sequence>
<evidence type="ECO:0000259" key="4">
    <source>
        <dbReference type="Pfam" id="PF17932"/>
    </source>
</evidence>
<evidence type="ECO:0000256" key="2">
    <source>
        <dbReference type="SAM" id="MobiDB-lite"/>
    </source>
</evidence>
<dbReference type="Pfam" id="PF17932">
    <property type="entry name" value="TetR_C_24"/>
    <property type="match status" value="2"/>
</dbReference>
<organism evidence="5 6">
    <name type="scientific">Streptomyces coffeae</name>
    <dbReference type="NCBI Taxonomy" id="621382"/>
    <lineage>
        <taxon>Bacteria</taxon>
        <taxon>Bacillati</taxon>
        <taxon>Actinomycetota</taxon>
        <taxon>Actinomycetes</taxon>
        <taxon>Kitasatosporales</taxon>
        <taxon>Streptomycetaceae</taxon>
        <taxon>Streptomyces</taxon>
    </lineage>
</organism>
<dbReference type="InterPro" id="IPR001647">
    <property type="entry name" value="HTH_TetR"/>
</dbReference>
<accession>A0ABS1NLP4</accession>
<keyword evidence="1" id="KW-0238">DNA-binding</keyword>
<feature type="domain" description="HTH-type transcriptional repressor KstR2 C-terminal" evidence="4">
    <location>
        <begin position="232"/>
        <end position="337"/>
    </location>
</feature>
<dbReference type="InterPro" id="IPR050109">
    <property type="entry name" value="HTH-type_TetR-like_transc_reg"/>
</dbReference>
<proteinExistence type="predicted"/>
<dbReference type="SUPFAM" id="SSF48498">
    <property type="entry name" value="Tetracyclin repressor-like, C-terminal domain"/>
    <property type="match status" value="2"/>
</dbReference>
<protein>
    <submittedName>
        <fullName evidence="5">TetR family transcriptional regulator</fullName>
    </submittedName>
</protein>
<evidence type="ECO:0000259" key="3">
    <source>
        <dbReference type="Pfam" id="PF00440"/>
    </source>
</evidence>
<feature type="domain" description="HTH tetR-type" evidence="3">
    <location>
        <begin position="25"/>
        <end position="61"/>
    </location>
</feature>
<feature type="compositionally biased region" description="Polar residues" evidence="2">
    <location>
        <begin position="352"/>
        <end position="370"/>
    </location>
</feature>
<dbReference type="PANTHER" id="PTHR30055:SF226">
    <property type="entry name" value="HTH-TYPE TRANSCRIPTIONAL REGULATOR PKSA"/>
    <property type="match status" value="1"/>
</dbReference>
<dbReference type="PANTHER" id="PTHR30055">
    <property type="entry name" value="HTH-TYPE TRANSCRIPTIONAL REGULATOR RUTR"/>
    <property type="match status" value="1"/>
</dbReference>
<feature type="region of interest" description="Disordered" evidence="2">
    <location>
        <begin position="349"/>
        <end position="370"/>
    </location>
</feature>
<dbReference type="EMBL" id="JAERRF010000024">
    <property type="protein sequence ID" value="MBL1100998.1"/>
    <property type="molecule type" value="Genomic_DNA"/>
</dbReference>
<dbReference type="Pfam" id="PF00440">
    <property type="entry name" value="TetR_N"/>
    <property type="match status" value="2"/>
</dbReference>
<dbReference type="Gene3D" id="1.10.357.10">
    <property type="entry name" value="Tetracycline Repressor, domain 2"/>
    <property type="match status" value="3"/>
</dbReference>
<dbReference type="SUPFAM" id="SSF46689">
    <property type="entry name" value="Homeodomain-like"/>
    <property type="match status" value="2"/>
</dbReference>
<dbReference type="Gene3D" id="1.10.10.60">
    <property type="entry name" value="Homeodomain-like"/>
    <property type="match status" value="1"/>
</dbReference>
<gene>
    <name evidence="5" type="ORF">JK363_30895</name>
</gene>
<evidence type="ECO:0000256" key="1">
    <source>
        <dbReference type="ARBA" id="ARBA00023125"/>
    </source>
</evidence>
<name>A0ABS1NLP4_9ACTN</name>
<feature type="domain" description="HTH tetR-type" evidence="3">
    <location>
        <begin position="426"/>
        <end position="464"/>
    </location>
</feature>
<keyword evidence="6" id="KW-1185">Reference proteome</keyword>
<dbReference type="InterPro" id="IPR036271">
    <property type="entry name" value="Tet_transcr_reg_TetR-rel_C_sf"/>
</dbReference>
<reference evidence="5 6" key="1">
    <citation type="submission" date="2021-01" db="EMBL/GenBank/DDBJ databases">
        <title>WGS of actinomycetes isolated from Thailand.</title>
        <authorList>
            <person name="Thawai C."/>
        </authorList>
    </citation>
    <scope>NUCLEOTIDE SEQUENCE [LARGE SCALE GENOMIC DNA]</scope>
    <source>
        <strain evidence="5 6">CA1R205</strain>
    </source>
</reference>
<feature type="domain" description="HTH-type transcriptional repressor KstR2 C-terminal" evidence="4">
    <location>
        <begin position="90"/>
        <end position="197"/>
    </location>
</feature>
<dbReference type="InterPro" id="IPR041490">
    <property type="entry name" value="KstR2_TetR_C"/>
</dbReference>
<dbReference type="RefSeq" id="WP_201880172.1">
    <property type="nucleotide sequence ID" value="NZ_JAERRF010000024.1"/>
</dbReference>
<dbReference type="InterPro" id="IPR009057">
    <property type="entry name" value="Homeodomain-like_sf"/>
</dbReference>
<dbReference type="Proteomes" id="UP000634229">
    <property type="component" value="Unassembled WGS sequence"/>
</dbReference>